<keyword evidence="8 12" id="KW-0862">Zinc</keyword>
<dbReference type="GO" id="GO:1990077">
    <property type="term" value="C:primosome complex"/>
    <property type="evidence" value="ECO:0007669"/>
    <property type="project" value="UniProtKB-KW"/>
</dbReference>
<evidence type="ECO:0000256" key="3">
    <source>
        <dbReference type="ARBA" id="ARBA00022679"/>
    </source>
</evidence>
<proteinExistence type="inferred from homology"/>
<dbReference type="EMBL" id="DXAW01000121">
    <property type="protein sequence ID" value="HIZ86290.1"/>
    <property type="molecule type" value="Genomic_DNA"/>
</dbReference>
<dbReference type="Pfam" id="PF13155">
    <property type="entry name" value="Toprim_2"/>
    <property type="match status" value="1"/>
</dbReference>
<dbReference type="InterPro" id="IPR037068">
    <property type="entry name" value="DNA_primase_core_N_sf"/>
</dbReference>
<accession>A0A9D2GS83</accession>
<keyword evidence="10 12" id="KW-0238">DNA-binding</keyword>
<dbReference type="SMART" id="SM00493">
    <property type="entry name" value="TOPRIM"/>
    <property type="match status" value="1"/>
</dbReference>
<dbReference type="FunFam" id="3.40.1360.10:FF:000002">
    <property type="entry name" value="DNA primase"/>
    <property type="match status" value="1"/>
</dbReference>
<feature type="domain" description="Toprim" evidence="13">
    <location>
        <begin position="268"/>
        <end position="349"/>
    </location>
</feature>
<sequence>MIDSATVEKIIDAADIVDVISDFVTLRKRGTNYVACCPFHNEKTPSFSVSPSKGIFKCFGCGKAGSAVTFVMEHEQMTYPEALKYLARKYGIEVHEREETEQDAEDRLKRESMIAVSEFAAKFYADALFNTAEGHSVGLSYFRQKREFSEETIRKFGLGWAPSGRSFAGEAAFSTLPQAALKAGYKKEFLLSTGLCYEHNGELVDRFRERVIFPIHSLSGNVIAFGGRTLKEDKTVAKYVNSPESEIYHKSNSLYAIYFAKSAIAREQKCYLVEGYADVISMHQAGIENVTASSGTSLTSEQIRLIKRFTNNVTLLYDGDSAGIKAALRGINMLLEEGMTVKVLLLPDGHDPDSFARSHTRQEILDFLQEHEVDFIEFKYGLLSSDIEKDPMRKAELIRDIIGTVAVIPDQIMRSVYIEQCAGRLGMKEDVLFAEVARIRRKKIESGEYERRRREEKEARYAAAVEDRDAGHDGDYGAVSTAGNTSSLKPVPLLDPAERELLYYLLKFGEYVMTFDDHQKYGAEAPVMDITVAEYISAQLSDDDLELHNPLYKRIYDMYFEIRSGLLEHDDGVQGDPESLQGRIIRSFVNSMEPDVTAMVLDITEEKYVLNVKEYVRAQIPERNVIGRNVPKAVLVYKLKYVEYTCSQLMETLRQTQQDADTESQQDVMHRLKLLLQIKNALVKDLNRVS</sequence>
<dbReference type="GO" id="GO:0000428">
    <property type="term" value="C:DNA-directed RNA polymerase complex"/>
    <property type="evidence" value="ECO:0007669"/>
    <property type="project" value="UniProtKB-KW"/>
</dbReference>
<dbReference type="InterPro" id="IPR050219">
    <property type="entry name" value="DnaG_primase"/>
</dbReference>
<dbReference type="AlphaFoldDB" id="A0A9D2GS83"/>
<dbReference type="InterPro" id="IPR002694">
    <property type="entry name" value="Znf_CHC2"/>
</dbReference>
<evidence type="ECO:0000259" key="13">
    <source>
        <dbReference type="PROSITE" id="PS50880"/>
    </source>
</evidence>
<dbReference type="SUPFAM" id="SSF56731">
    <property type="entry name" value="DNA primase core"/>
    <property type="match status" value="1"/>
</dbReference>
<evidence type="ECO:0000256" key="11">
    <source>
        <dbReference type="ARBA" id="ARBA00023163"/>
    </source>
</evidence>
<keyword evidence="6 12" id="KW-0479">Metal-binding</keyword>
<dbReference type="Proteomes" id="UP000824115">
    <property type="component" value="Unassembled WGS sequence"/>
</dbReference>
<dbReference type="Gene3D" id="3.40.1360.10">
    <property type="match status" value="1"/>
</dbReference>
<dbReference type="SMART" id="SM00400">
    <property type="entry name" value="ZnF_CHCC"/>
    <property type="match status" value="1"/>
</dbReference>
<keyword evidence="1 12" id="KW-0240">DNA-directed RNA polymerase</keyword>
<dbReference type="Pfam" id="PF10410">
    <property type="entry name" value="DnaB_bind"/>
    <property type="match status" value="1"/>
</dbReference>
<evidence type="ECO:0000256" key="7">
    <source>
        <dbReference type="ARBA" id="ARBA00022771"/>
    </source>
</evidence>
<evidence type="ECO:0000256" key="6">
    <source>
        <dbReference type="ARBA" id="ARBA00022723"/>
    </source>
</evidence>
<reference evidence="14" key="2">
    <citation type="submission" date="2021-04" db="EMBL/GenBank/DDBJ databases">
        <authorList>
            <person name="Gilroy R."/>
        </authorList>
    </citation>
    <scope>NUCLEOTIDE SEQUENCE</scope>
    <source>
        <strain evidence="14">Gambia16-554</strain>
    </source>
</reference>
<dbReference type="InterPro" id="IPR006171">
    <property type="entry name" value="TOPRIM_dom"/>
</dbReference>
<dbReference type="FunFam" id="3.90.580.10:FF:000001">
    <property type="entry name" value="DNA primase"/>
    <property type="match status" value="1"/>
</dbReference>
<dbReference type="GO" id="GO:0003899">
    <property type="term" value="F:DNA-directed RNA polymerase activity"/>
    <property type="evidence" value="ECO:0007669"/>
    <property type="project" value="UniProtKB-UniRule"/>
</dbReference>
<evidence type="ECO:0000256" key="2">
    <source>
        <dbReference type="ARBA" id="ARBA00022515"/>
    </source>
</evidence>
<dbReference type="GO" id="GO:0003677">
    <property type="term" value="F:DNA binding"/>
    <property type="evidence" value="ECO:0007669"/>
    <property type="project" value="UniProtKB-KW"/>
</dbReference>
<keyword evidence="3 12" id="KW-0808">Transferase</keyword>
<dbReference type="PANTHER" id="PTHR30313">
    <property type="entry name" value="DNA PRIMASE"/>
    <property type="match status" value="1"/>
</dbReference>
<evidence type="ECO:0000313" key="15">
    <source>
        <dbReference type="Proteomes" id="UP000824115"/>
    </source>
</evidence>
<keyword evidence="2 12" id="KW-0639">Primosome</keyword>
<name>A0A9D2GS83_9BACT</name>
<keyword evidence="4 12" id="KW-0548">Nucleotidyltransferase</keyword>
<dbReference type="SUPFAM" id="SSF57783">
    <property type="entry name" value="Zinc beta-ribbon"/>
    <property type="match status" value="1"/>
</dbReference>
<dbReference type="Gene3D" id="3.90.980.10">
    <property type="entry name" value="DNA primase, catalytic core, N-terminal domain"/>
    <property type="match status" value="1"/>
</dbReference>
<protein>
    <recommendedName>
        <fullName evidence="12">DNA primase</fullName>
        <ecNumber evidence="12">2.7.7.101</ecNumber>
    </recommendedName>
</protein>
<dbReference type="Pfam" id="PF08275">
    <property type="entry name" value="DNAG_N"/>
    <property type="match status" value="1"/>
</dbReference>
<organism evidence="14 15">
    <name type="scientific">Candidatus Coprenecus stercoravium</name>
    <dbReference type="NCBI Taxonomy" id="2840735"/>
    <lineage>
        <taxon>Bacteria</taxon>
        <taxon>Pseudomonadati</taxon>
        <taxon>Bacteroidota</taxon>
        <taxon>Bacteroidia</taxon>
        <taxon>Bacteroidales</taxon>
        <taxon>Rikenellaceae</taxon>
        <taxon>Rikenellaceae incertae sedis</taxon>
        <taxon>Candidatus Coprenecus</taxon>
    </lineage>
</organism>
<dbReference type="PANTHER" id="PTHR30313:SF2">
    <property type="entry name" value="DNA PRIMASE"/>
    <property type="match status" value="1"/>
</dbReference>
<comment type="catalytic activity">
    <reaction evidence="12">
        <text>ssDNA + n NTP = ssDNA/pppN(pN)n-1 hybrid + (n-1) diphosphate.</text>
        <dbReference type="EC" id="2.7.7.101"/>
    </reaction>
</comment>
<dbReference type="GO" id="GO:0005737">
    <property type="term" value="C:cytoplasm"/>
    <property type="evidence" value="ECO:0007669"/>
    <property type="project" value="TreeGrafter"/>
</dbReference>
<evidence type="ECO:0000256" key="1">
    <source>
        <dbReference type="ARBA" id="ARBA00022478"/>
    </source>
</evidence>
<dbReference type="CDD" id="cd03364">
    <property type="entry name" value="TOPRIM_DnaG_primases"/>
    <property type="match status" value="1"/>
</dbReference>
<comment type="function">
    <text evidence="12">RNA polymerase that catalyzes the synthesis of short RNA molecules used as primers for DNA polymerase during DNA replication.</text>
</comment>
<comment type="subunit">
    <text evidence="12">Monomer. Interacts with DnaB.</text>
</comment>
<keyword evidence="7 12" id="KW-0863">Zinc-finger</keyword>
<dbReference type="PROSITE" id="PS50880">
    <property type="entry name" value="TOPRIM"/>
    <property type="match status" value="1"/>
</dbReference>
<dbReference type="EC" id="2.7.7.101" evidence="12"/>
<comment type="caution">
    <text evidence="14">The sequence shown here is derived from an EMBL/GenBank/DDBJ whole genome shotgun (WGS) entry which is preliminary data.</text>
</comment>
<dbReference type="Pfam" id="PF01807">
    <property type="entry name" value="Zn_ribbon_DnaG"/>
    <property type="match status" value="1"/>
</dbReference>
<dbReference type="InterPro" id="IPR030846">
    <property type="entry name" value="DnaG_bac"/>
</dbReference>
<dbReference type="InterPro" id="IPR036977">
    <property type="entry name" value="DNA_primase_Znf_CHC2"/>
</dbReference>
<feature type="zinc finger region" description="CHC2-type" evidence="12">
    <location>
        <begin position="37"/>
        <end position="61"/>
    </location>
</feature>
<keyword evidence="11 12" id="KW-0804">Transcription</keyword>
<dbReference type="InterPro" id="IPR013264">
    <property type="entry name" value="DNAG_N"/>
</dbReference>
<dbReference type="NCBIfam" id="TIGR01391">
    <property type="entry name" value="dnaG"/>
    <property type="match status" value="1"/>
</dbReference>
<gene>
    <name evidence="12 14" type="primary">dnaG</name>
    <name evidence="14" type="ORF">IAC04_07350</name>
</gene>
<dbReference type="InterPro" id="IPR034151">
    <property type="entry name" value="TOPRIM_DnaG_bac"/>
</dbReference>
<comment type="similarity">
    <text evidence="12">Belongs to the DnaG primase family.</text>
</comment>
<evidence type="ECO:0000256" key="8">
    <source>
        <dbReference type="ARBA" id="ARBA00022833"/>
    </source>
</evidence>
<dbReference type="InterPro" id="IPR019475">
    <property type="entry name" value="DNA_primase_DnaB-bd"/>
</dbReference>
<dbReference type="GO" id="GO:0008270">
    <property type="term" value="F:zinc ion binding"/>
    <property type="evidence" value="ECO:0007669"/>
    <property type="project" value="UniProtKB-UniRule"/>
</dbReference>
<evidence type="ECO:0000256" key="12">
    <source>
        <dbReference type="HAMAP-Rule" id="MF_00974"/>
    </source>
</evidence>
<dbReference type="HAMAP" id="MF_00974">
    <property type="entry name" value="DNA_primase_DnaG"/>
    <property type="match status" value="1"/>
</dbReference>
<evidence type="ECO:0000313" key="14">
    <source>
        <dbReference type="EMBL" id="HIZ86290.1"/>
    </source>
</evidence>
<evidence type="ECO:0000256" key="4">
    <source>
        <dbReference type="ARBA" id="ARBA00022695"/>
    </source>
</evidence>
<evidence type="ECO:0000256" key="5">
    <source>
        <dbReference type="ARBA" id="ARBA00022705"/>
    </source>
</evidence>
<keyword evidence="9" id="KW-0460">Magnesium</keyword>
<comment type="domain">
    <text evidence="12">Contains an N-terminal zinc-binding domain, a central core domain that contains the primase activity, and a C-terminal DnaB-binding domain.</text>
</comment>
<evidence type="ECO:0000256" key="10">
    <source>
        <dbReference type="ARBA" id="ARBA00023125"/>
    </source>
</evidence>
<evidence type="ECO:0000256" key="9">
    <source>
        <dbReference type="ARBA" id="ARBA00022842"/>
    </source>
</evidence>
<dbReference type="Gene3D" id="3.90.580.10">
    <property type="entry name" value="Zinc finger, CHC2-type domain"/>
    <property type="match status" value="1"/>
</dbReference>
<dbReference type="GO" id="GO:0006269">
    <property type="term" value="P:DNA replication, synthesis of primer"/>
    <property type="evidence" value="ECO:0007669"/>
    <property type="project" value="UniProtKB-UniRule"/>
</dbReference>
<dbReference type="InterPro" id="IPR006295">
    <property type="entry name" value="DNA_primase_DnaG"/>
</dbReference>
<keyword evidence="5 12" id="KW-0235">DNA replication</keyword>
<comment type="cofactor">
    <cofactor evidence="12">
        <name>Zn(2+)</name>
        <dbReference type="ChEBI" id="CHEBI:29105"/>
    </cofactor>
    <text evidence="12">Binds 1 zinc ion per monomer.</text>
</comment>
<reference evidence="14" key="1">
    <citation type="journal article" date="2021" name="PeerJ">
        <title>Extensive microbial diversity within the chicken gut microbiome revealed by metagenomics and culture.</title>
        <authorList>
            <person name="Gilroy R."/>
            <person name="Ravi A."/>
            <person name="Getino M."/>
            <person name="Pursley I."/>
            <person name="Horton D.L."/>
            <person name="Alikhan N.F."/>
            <person name="Baker D."/>
            <person name="Gharbi K."/>
            <person name="Hall N."/>
            <person name="Watson M."/>
            <person name="Adriaenssens E.M."/>
            <person name="Foster-Nyarko E."/>
            <person name="Jarju S."/>
            <person name="Secka A."/>
            <person name="Antonio M."/>
            <person name="Oren A."/>
            <person name="Chaudhuri R.R."/>
            <person name="La Ragione R."/>
            <person name="Hildebrand F."/>
            <person name="Pallen M.J."/>
        </authorList>
    </citation>
    <scope>NUCLEOTIDE SEQUENCE</scope>
    <source>
        <strain evidence="14">Gambia16-554</strain>
    </source>
</reference>